<evidence type="ECO:0000256" key="4">
    <source>
        <dbReference type="SAM" id="MobiDB-lite"/>
    </source>
</evidence>
<dbReference type="InterPro" id="IPR002068">
    <property type="entry name" value="A-crystallin/Hsp20_dom"/>
</dbReference>
<comment type="similarity">
    <text evidence="2 3">Belongs to the small heat shock protein (HSP20) family.</text>
</comment>
<dbReference type="Proteomes" id="UP000193240">
    <property type="component" value="Unassembled WGS sequence"/>
</dbReference>
<protein>
    <recommendedName>
        <fullName evidence="5">SHSP domain-containing protein</fullName>
    </recommendedName>
</protein>
<reference evidence="6 7" key="1">
    <citation type="journal article" date="2017" name="Genome Announc.">
        <title>Genome sequence of the saprophytic ascomycete Epicoccum nigrum ICMP 19927 strain isolated from New Zealand.</title>
        <authorList>
            <person name="Fokin M."/>
            <person name="Fleetwood D."/>
            <person name="Weir B.S."/>
            <person name="Villas-Boas S.G."/>
        </authorList>
    </citation>
    <scope>NUCLEOTIDE SEQUENCE [LARGE SCALE GENOMIC DNA]</scope>
    <source>
        <strain evidence="6 7">ICMP 19927</strain>
    </source>
</reference>
<proteinExistence type="inferred from homology"/>
<keyword evidence="1" id="KW-0346">Stress response</keyword>
<dbReference type="PROSITE" id="PS01031">
    <property type="entry name" value="SHSP"/>
    <property type="match status" value="1"/>
</dbReference>
<evidence type="ECO:0000313" key="7">
    <source>
        <dbReference type="Proteomes" id="UP000193240"/>
    </source>
</evidence>
<feature type="compositionally biased region" description="Basic and acidic residues" evidence="4">
    <location>
        <begin position="346"/>
        <end position="357"/>
    </location>
</feature>
<sequence length="394" mass="43845">MAYILTPRFAPAYQTPQCNPFGICAPSSRPTYGYRTAQIPQVQPQRSPFASFFSQLENLVSEIDQESQRQAQIEARREAELEAQRVAQIKAQREAYRVHIEAQRAAYQQRQAEIEAHIAAQREAHRQRQLRKRAIRAQFVVTQNEQGWQVDAEIPGFEQDNISIEVTDENTLKIAGNTEWGAKPQVEVQPDADAEVTPAKEQPAESVTEPTAEHSVEDSADEKMEGITLEPAAKLEPAAEIATETTETHSVRPGTPDSDTSSRKSYQPTVEDDFEDLGPEASTLFSTPSAPATPSEPKGKEKAVESTEPQQIAEDPEISVPAETAVAQQHQPLISAQQQQQEETEEPFRGSFERTYRFPERIDAGNIRASLKEGVLSITVPRAQAQPVRRIAIL</sequence>
<organism evidence="6 7">
    <name type="scientific">Epicoccum nigrum</name>
    <name type="common">Soil fungus</name>
    <name type="synonym">Epicoccum purpurascens</name>
    <dbReference type="NCBI Taxonomy" id="105696"/>
    <lineage>
        <taxon>Eukaryota</taxon>
        <taxon>Fungi</taxon>
        <taxon>Dikarya</taxon>
        <taxon>Ascomycota</taxon>
        <taxon>Pezizomycotina</taxon>
        <taxon>Dothideomycetes</taxon>
        <taxon>Pleosporomycetidae</taxon>
        <taxon>Pleosporales</taxon>
        <taxon>Pleosporineae</taxon>
        <taxon>Didymellaceae</taxon>
        <taxon>Epicoccum</taxon>
    </lineage>
</organism>
<feature type="domain" description="SHSP" evidence="5">
    <location>
        <begin position="130"/>
        <end position="394"/>
    </location>
</feature>
<dbReference type="EMBL" id="KZ107840">
    <property type="protein sequence ID" value="OSS51430.1"/>
    <property type="molecule type" value="Genomic_DNA"/>
</dbReference>
<dbReference type="Pfam" id="PF00011">
    <property type="entry name" value="HSP20"/>
    <property type="match status" value="1"/>
</dbReference>
<dbReference type="InParanoid" id="A0A1Y2M5Q5"/>
<keyword evidence="7" id="KW-1185">Reference proteome</keyword>
<dbReference type="InterPro" id="IPR008978">
    <property type="entry name" value="HSP20-like_chaperone"/>
</dbReference>
<evidence type="ECO:0000259" key="5">
    <source>
        <dbReference type="PROSITE" id="PS01031"/>
    </source>
</evidence>
<evidence type="ECO:0000256" key="2">
    <source>
        <dbReference type="PROSITE-ProRule" id="PRU00285"/>
    </source>
</evidence>
<dbReference type="AlphaFoldDB" id="A0A1Y2M5Q5"/>
<dbReference type="SUPFAM" id="SSF49764">
    <property type="entry name" value="HSP20-like chaperones"/>
    <property type="match status" value="2"/>
</dbReference>
<feature type="compositionally biased region" description="Polar residues" evidence="4">
    <location>
        <begin position="257"/>
        <end position="268"/>
    </location>
</feature>
<feature type="compositionally biased region" description="Low complexity" evidence="4">
    <location>
        <begin position="229"/>
        <end position="245"/>
    </location>
</feature>
<feature type="compositionally biased region" description="Low complexity" evidence="4">
    <location>
        <begin position="281"/>
        <end position="295"/>
    </location>
</feature>
<dbReference type="Gene3D" id="2.60.40.790">
    <property type="match status" value="2"/>
</dbReference>
<dbReference type="STRING" id="105696.A0A1Y2M5Q5"/>
<dbReference type="PANTHER" id="PTHR11527">
    <property type="entry name" value="HEAT-SHOCK PROTEIN 20 FAMILY MEMBER"/>
    <property type="match status" value="1"/>
</dbReference>
<dbReference type="OMA" id="FTFPTYI"/>
<feature type="compositionally biased region" description="Basic and acidic residues" evidence="4">
    <location>
        <begin position="211"/>
        <end position="225"/>
    </location>
</feature>
<evidence type="ECO:0000313" key="6">
    <source>
        <dbReference type="EMBL" id="OSS51430.1"/>
    </source>
</evidence>
<feature type="compositionally biased region" description="Low complexity" evidence="4">
    <location>
        <begin position="328"/>
        <end position="341"/>
    </location>
</feature>
<feature type="region of interest" description="Disordered" evidence="4">
    <location>
        <begin position="189"/>
        <end position="357"/>
    </location>
</feature>
<evidence type="ECO:0000256" key="3">
    <source>
        <dbReference type="RuleBase" id="RU003616"/>
    </source>
</evidence>
<gene>
    <name evidence="6" type="ORF">B5807_03605</name>
</gene>
<evidence type="ECO:0000256" key="1">
    <source>
        <dbReference type="ARBA" id="ARBA00023016"/>
    </source>
</evidence>
<name>A0A1Y2M5Q5_EPING</name>
<dbReference type="CDD" id="cd06464">
    <property type="entry name" value="ACD_sHsps-like"/>
    <property type="match status" value="2"/>
</dbReference>
<dbReference type="InterPro" id="IPR031107">
    <property type="entry name" value="Small_HSP"/>
</dbReference>
<accession>A0A1Y2M5Q5</accession>